<protein>
    <recommendedName>
        <fullName evidence="3">Lipoprotein</fullName>
    </recommendedName>
</protein>
<keyword evidence="2" id="KW-1185">Reference proteome</keyword>
<name>A0A379ADY6_ENTAG</name>
<dbReference type="AlphaFoldDB" id="A0A379ADY6"/>
<dbReference type="Proteomes" id="UP000254640">
    <property type="component" value="Unassembled WGS sequence"/>
</dbReference>
<organism evidence="1 2">
    <name type="scientific">Enterobacter agglomerans</name>
    <name type="common">Erwinia herbicola</name>
    <name type="synonym">Pantoea agglomerans</name>
    <dbReference type="NCBI Taxonomy" id="549"/>
    <lineage>
        <taxon>Bacteria</taxon>
        <taxon>Pseudomonadati</taxon>
        <taxon>Pseudomonadota</taxon>
        <taxon>Gammaproteobacteria</taxon>
        <taxon>Enterobacterales</taxon>
        <taxon>Erwiniaceae</taxon>
        <taxon>Pantoea</taxon>
        <taxon>Pantoea agglomerans group</taxon>
    </lineage>
</organism>
<evidence type="ECO:0008006" key="3">
    <source>
        <dbReference type="Google" id="ProtNLM"/>
    </source>
</evidence>
<reference evidence="1 2" key="1">
    <citation type="submission" date="2018-06" db="EMBL/GenBank/DDBJ databases">
        <authorList>
            <consortium name="Pathogen Informatics"/>
            <person name="Doyle S."/>
        </authorList>
    </citation>
    <scope>NUCLEOTIDE SEQUENCE [LARGE SCALE GENOMIC DNA]</scope>
    <source>
        <strain evidence="1 2">NCTC9381</strain>
    </source>
</reference>
<accession>A0A379ADY6</accession>
<dbReference type="EMBL" id="UGSO01000001">
    <property type="protein sequence ID" value="SUB16103.1"/>
    <property type="molecule type" value="Genomic_DNA"/>
</dbReference>
<evidence type="ECO:0000313" key="1">
    <source>
        <dbReference type="EMBL" id="SUB16103.1"/>
    </source>
</evidence>
<evidence type="ECO:0000313" key="2">
    <source>
        <dbReference type="Proteomes" id="UP000254640"/>
    </source>
</evidence>
<sequence>MKKIIPIFCCALLAGCAPLTPHECIKKSALETCSYNRSGKVGDNDIYGQQASGIKKALDAALSEPHAWKGKRCNAHLDFKIDGTLDNFIIKGAIKIIATRSKWRQNAPDFRLSPTSMFSM</sequence>
<gene>
    <name evidence="1" type="ORF">NCTC9381_02003</name>
</gene>
<dbReference type="PROSITE" id="PS51257">
    <property type="entry name" value="PROKAR_LIPOPROTEIN"/>
    <property type="match status" value="1"/>
</dbReference>
<proteinExistence type="predicted"/>